<feature type="compositionally biased region" description="Low complexity" evidence="1">
    <location>
        <begin position="33"/>
        <end position="50"/>
    </location>
</feature>
<keyword evidence="3" id="KW-1185">Reference proteome</keyword>
<dbReference type="Proteomes" id="UP000784294">
    <property type="component" value="Unassembled WGS sequence"/>
</dbReference>
<feature type="region of interest" description="Disordered" evidence="1">
    <location>
        <begin position="171"/>
        <end position="194"/>
    </location>
</feature>
<reference evidence="2" key="1">
    <citation type="submission" date="2018-11" db="EMBL/GenBank/DDBJ databases">
        <authorList>
            <consortium name="Pathogen Informatics"/>
        </authorList>
    </citation>
    <scope>NUCLEOTIDE SEQUENCE</scope>
</reference>
<dbReference type="EMBL" id="CAAALY010102828">
    <property type="protein sequence ID" value="VEL29402.1"/>
    <property type="molecule type" value="Genomic_DNA"/>
</dbReference>
<feature type="non-terminal residue" evidence="2">
    <location>
        <position position="194"/>
    </location>
</feature>
<accession>A0A3S5FF43</accession>
<gene>
    <name evidence="2" type="ORF">PXEA_LOCUS22842</name>
</gene>
<dbReference type="AlphaFoldDB" id="A0A3S5FF43"/>
<evidence type="ECO:0000256" key="1">
    <source>
        <dbReference type="SAM" id="MobiDB-lite"/>
    </source>
</evidence>
<protein>
    <submittedName>
        <fullName evidence="2">Uncharacterized protein</fullName>
    </submittedName>
</protein>
<evidence type="ECO:0000313" key="2">
    <source>
        <dbReference type="EMBL" id="VEL29402.1"/>
    </source>
</evidence>
<organism evidence="2 3">
    <name type="scientific">Protopolystoma xenopodis</name>
    <dbReference type="NCBI Taxonomy" id="117903"/>
    <lineage>
        <taxon>Eukaryota</taxon>
        <taxon>Metazoa</taxon>
        <taxon>Spiralia</taxon>
        <taxon>Lophotrochozoa</taxon>
        <taxon>Platyhelminthes</taxon>
        <taxon>Monogenea</taxon>
        <taxon>Polyopisthocotylea</taxon>
        <taxon>Polystomatidea</taxon>
        <taxon>Polystomatidae</taxon>
        <taxon>Protopolystoma</taxon>
    </lineage>
</organism>
<comment type="caution">
    <text evidence="2">The sequence shown here is derived from an EMBL/GenBank/DDBJ whole genome shotgun (WGS) entry which is preliminary data.</text>
</comment>
<proteinExistence type="predicted"/>
<feature type="region of interest" description="Disordered" evidence="1">
    <location>
        <begin position="31"/>
        <end position="50"/>
    </location>
</feature>
<evidence type="ECO:0000313" key="3">
    <source>
        <dbReference type="Proteomes" id="UP000784294"/>
    </source>
</evidence>
<name>A0A3S5FF43_9PLAT</name>
<sequence>MSLSSPTFTTTSTIINTSSSGSFPYATFGRPESSSTLPLTYSSPPSNKSQASPLVAATAAAAAAAQLLACPGQVQQPALQQLLNSLLQPRRVDRARLGIEVRQARAVPLLPPPPYELVDVGQIASCTDAPSSGVSFLRSQTELNSSGTACNHGQDVRGVAAVMPDATLYSGDRYRTQPGHVRSHPSFRGPIQKT</sequence>